<evidence type="ECO:0000256" key="10">
    <source>
        <dbReference type="ARBA" id="ARBA00022692"/>
    </source>
</evidence>
<dbReference type="InterPro" id="IPR023404">
    <property type="entry name" value="rSAM_horseshoe"/>
</dbReference>
<keyword evidence="14" id="KW-0408">Iron</keyword>
<evidence type="ECO:0000256" key="9">
    <source>
        <dbReference type="ARBA" id="ARBA00022691"/>
    </source>
</evidence>
<dbReference type="SMART" id="SM00729">
    <property type="entry name" value="Elp3"/>
    <property type="match status" value="1"/>
</dbReference>
<evidence type="ECO:0000256" key="2">
    <source>
        <dbReference type="ARBA" id="ARBA00002399"/>
    </source>
</evidence>
<name>A0A7N5JW84_AILME</name>
<reference evidence="25" key="3">
    <citation type="submission" date="2025-09" db="UniProtKB">
        <authorList>
            <consortium name="Ensembl"/>
        </authorList>
    </citation>
    <scope>IDENTIFICATION</scope>
</reference>
<dbReference type="InterPro" id="IPR005839">
    <property type="entry name" value="Methylthiotransferase"/>
</dbReference>
<evidence type="ECO:0000256" key="13">
    <source>
        <dbReference type="ARBA" id="ARBA00022989"/>
    </source>
</evidence>
<dbReference type="GO" id="GO:0051539">
    <property type="term" value="F:4 iron, 4 sulfur cluster binding"/>
    <property type="evidence" value="ECO:0007669"/>
    <property type="project" value="UniProtKB-KW"/>
</dbReference>
<dbReference type="Gene3D" id="3.40.50.12160">
    <property type="entry name" value="Methylthiotransferase, N-terminal domain"/>
    <property type="match status" value="1"/>
</dbReference>
<dbReference type="CDD" id="cd01335">
    <property type="entry name" value="Radical_SAM"/>
    <property type="match status" value="1"/>
</dbReference>
<dbReference type="GeneTree" id="ENSGT00940000155952"/>
<keyword evidence="11" id="KW-0819">tRNA processing</keyword>
<evidence type="ECO:0000256" key="21">
    <source>
        <dbReference type="SAM" id="Phobius"/>
    </source>
</evidence>
<evidence type="ECO:0000256" key="4">
    <source>
        <dbReference type="ARBA" id="ARBA00008616"/>
    </source>
</evidence>
<comment type="subcellular location">
    <subcellularLocation>
        <location evidence="3">Membrane</location>
        <topology evidence="3">Single-pass membrane protein</topology>
    </subcellularLocation>
</comment>
<dbReference type="PROSITE" id="PS51918">
    <property type="entry name" value="RADICAL_SAM"/>
    <property type="match status" value="1"/>
</dbReference>
<dbReference type="SFLD" id="SFLDS00029">
    <property type="entry name" value="Radical_SAM"/>
    <property type="match status" value="1"/>
</dbReference>
<feature type="region of interest" description="Disordered" evidence="20">
    <location>
        <begin position="63"/>
        <end position="98"/>
    </location>
</feature>
<evidence type="ECO:0000256" key="14">
    <source>
        <dbReference type="ARBA" id="ARBA00023004"/>
    </source>
</evidence>
<dbReference type="Pfam" id="PF04055">
    <property type="entry name" value="Radical_SAM"/>
    <property type="match status" value="1"/>
</dbReference>
<feature type="compositionally biased region" description="Polar residues" evidence="20">
    <location>
        <begin position="83"/>
        <end position="98"/>
    </location>
</feature>
<evidence type="ECO:0000256" key="20">
    <source>
        <dbReference type="SAM" id="MobiDB-lite"/>
    </source>
</evidence>
<dbReference type="GeneID" id="100463847"/>
<dbReference type="InterPro" id="IPR038135">
    <property type="entry name" value="Methylthiotransferase_N_sf"/>
</dbReference>
<dbReference type="GO" id="GO:0016020">
    <property type="term" value="C:membrane"/>
    <property type="evidence" value="ECO:0007669"/>
    <property type="project" value="UniProtKB-SubCell"/>
</dbReference>
<accession>A0A7N5JW84</accession>
<comment type="cofactor">
    <cofactor evidence="1">
        <name>[4Fe-4S] cluster</name>
        <dbReference type="ChEBI" id="CHEBI:49883"/>
    </cofactor>
</comment>
<dbReference type="Ensembl" id="ENSAMET00000036142.1">
    <property type="protein sequence ID" value="ENSAMEP00000031108.1"/>
    <property type="gene ID" value="ENSAMEG00000017897.2"/>
</dbReference>
<evidence type="ECO:0000256" key="19">
    <source>
        <dbReference type="ARBA" id="ARBA00051661"/>
    </source>
</evidence>
<feature type="domain" description="Radical SAM core" evidence="24">
    <location>
        <begin position="238"/>
        <end position="469"/>
    </location>
</feature>
<dbReference type="AlphaFoldDB" id="A0A7N5JW84"/>
<feature type="transmembrane region" description="Helical" evidence="21">
    <location>
        <begin position="595"/>
        <end position="616"/>
    </location>
</feature>
<gene>
    <name evidence="25" type="primary">CDKAL1</name>
</gene>
<dbReference type="Pfam" id="PF00919">
    <property type="entry name" value="UPF0004"/>
    <property type="match status" value="1"/>
</dbReference>
<dbReference type="InterPro" id="IPR020612">
    <property type="entry name" value="Methylthiotransferase_CS"/>
</dbReference>
<dbReference type="FunFam" id="3.80.30.20:FF:000002">
    <property type="entry name" value="threonylcarbamoyladenosine tRNA methylthiotransferase isoform X2"/>
    <property type="match status" value="1"/>
</dbReference>
<dbReference type="PROSITE" id="PS51449">
    <property type="entry name" value="MTTASE_N"/>
    <property type="match status" value="1"/>
</dbReference>
<dbReference type="InterPro" id="IPR006466">
    <property type="entry name" value="MiaB-like_arc_euk"/>
</dbReference>
<evidence type="ECO:0000256" key="8">
    <source>
        <dbReference type="ARBA" id="ARBA00022679"/>
    </source>
</evidence>
<keyword evidence="9" id="KW-0949">S-adenosyl-L-methionine</keyword>
<dbReference type="KEGG" id="aml:100463847"/>
<dbReference type="RefSeq" id="XP_034516151.1">
    <property type="nucleotide sequence ID" value="XM_034660260.1"/>
</dbReference>
<keyword evidence="10 21" id="KW-0812">Transmembrane</keyword>
<dbReference type="InterPro" id="IPR058240">
    <property type="entry name" value="rSAM_sf"/>
</dbReference>
<feature type="domain" description="TRAM" evidence="22">
    <location>
        <begin position="469"/>
        <end position="531"/>
    </location>
</feature>
<dbReference type="GO" id="GO:0035598">
    <property type="term" value="F:tRNA (N(6)-L-threonylcarbamoyladenosine(37)-C(2))-methylthiotransferase activity"/>
    <property type="evidence" value="ECO:0007669"/>
    <property type="project" value="UniProtKB-EC"/>
</dbReference>
<reference evidence="25" key="2">
    <citation type="submission" date="2025-08" db="UniProtKB">
        <authorList>
            <consortium name="Ensembl"/>
        </authorList>
    </citation>
    <scope>IDENTIFICATION</scope>
</reference>
<dbReference type="InParanoid" id="A0A7N5JW84"/>
<dbReference type="PROSITE" id="PS50926">
    <property type="entry name" value="TRAM"/>
    <property type="match status" value="1"/>
</dbReference>
<evidence type="ECO:0000313" key="25">
    <source>
        <dbReference type="Ensembl" id="ENSAMEP00000031108.1"/>
    </source>
</evidence>
<dbReference type="OrthoDB" id="1730074at2759"/>
<dbReference type="SFLD" id="SFLDG01082">
    <property type="entry name" value="B12-binding_domain_containing"/>
    <property type="match status" value="1"/>
</dbReference>
<feature type="domain" description="MTTase N-terminal" evidence="23">
    <location>
        <begin position="102"/>
        <end position="210"/>
    </location>
</feature>
<keyword evidence="8" id="KW-0808">Transferase</keyword>
<protein>
    <recommendedName>
        <fullName evidence="6">Threonylcarbamoyladenosine tRNA methylthiotransferase</fullName>
        <ecNumber evidence="5">2.8.4.5</ecNumber>
    </recommendedName>
    <alternativeName>
        <fullName evidence="17">CDK5 regulatory subunit-associated protein 1-like 1</fullName>
    </alternativeName>
    <alternativeName>
        <fullName evidence="18">tRNA-t(6)A37 methylthiotransferase</fullName>
    </alternativeName>
</protein>
<dbReference type="PANTHER" id="PTHR11918">
    <property type="entry name" value="RADICAL SAM PROTEINS"/>
    <property type="match status" value="1"/>
</dbReference>
<dbReference type="NCBIfam" id="TIGR00089">
    <property type="entry name" value="MiaB/RimO family radical SAM methylthiotransferase"/>
    <property type="match status" value="1"/>
</dbReference>
<keyword evidence="26" id="KW-1185">Reference proteome</keyword>
<dbReference type="PANTHER" id="PTHR11918:SF45">
    <property type="entry name" value="THREONYLCARBAMOYLADENOSINE TRNA METHYLTHIOTRANSFERASE"/>
    <property type="match status" value="1"/>
</dbReference>
<evidence type="ECO:0000256" key="12">
    <source>
        <dbReference type="ARBA" id="ARBA00022723"/>
    </source>
</evidence>
<dbReference type="Proteomes" id="UP000008912">
    <property type="component" value="Unassembled WGS sequence"/>
</dbReference>
<evidence type="ECO:0000256" key="5">
    <source>
        <dbReference type="ARBA" id="ARBA00013273"/>
    </source>
</evidence>
<evidence type="ECO:0000313" key="26">
    <source>
        <dbReference type="Proteomes" id="UP000008912"/>
    </source>
</evidence>
<evidence type="ECO:0000256" key="17">
    <source>
        <dbReference type="ARBA" id="ARBA00029733"/>
    </source>
</evidence>
<dbReference type="Gene3D" id="3.80.30.20">
    <property type="entry name" value="tm_1862 like domain"/>
    <property type="match status" value="1"/>
</dbReference>
<sequence length="617" mass="69529">MSWRAPSEVFPVSAERRVVLSLWADFTEDLRLTADNQEKMPSASCDTLLDDIEDIVLQGDLKPQDRHSARKHVVPKARKRNTQKYLQEENSPPSDSTIPGIQKIWMRTWGCSHNNSDGEYMAGQLAAYGYEITENASDADLWLLNSCTVKNPAEDHFRNSIKKAQEENKKIVLAGCVPQAQPRQDYLKGLSIIGVQQIDRVVEVVEETIKGHSVRLLGQKKNNGKRLGGARLDLPKIRKNPLIEIISINTGCLNACTYCKTKHARGNLASYPIDELVERAKQSFQEGVCEIWLTSEDTGAYGRDIGTSLPALLWKLVEVIPEGAMLRLGMTNPPYISEHLEEMAKILNHPRVYAFLHIPVQSASDTVLMEMKREYCVADFKRVVDFLKEKVPGITLATDIICGFPGETDQDFQETVKLVEEYKFPSLFINQFYPRPGTPAAKMAQVPAQVKKQRTKDLSRVFHSYNPYDHKIGERQQVLVTEESFDSKFYVAHNRFYEQVLVPKNPTFMGKMIEVDIYESGKHFMKGQPVSDAKVYTPSINKPLAKGEVSGLTEEFRNRLGNHLSSVPHASAAVRQDPASSRMAPRLQRLHQDCALRVSVGLALCALLLAFLVKVYN</sequence>
<evidence type="ECO:0000256" key="7">
    <source>
        <dbReference type="ARBA" id="ARBA00022485"/>
    </source>
</evidence>
<dbReference type="InterPro" id="IPR002792">
    <property type="entry name" value="TRAM_dom"/>
</dbReference>
<keyword evidence="15" id="KW-0411">Iron-sulfur</keyword>
<dbReference type="CTD" id="54901"/>
<evidence type="ECO:0000256" key="1">
    <source>
        <dbReference type="ARBA" id="ARBA00001966"/>
    </source>
</evidence>
<evidence type="ECO:0000259" key="23">
    <source>
        <dbReference type="PROSITE" id="PS51449"/>
    </source>
</evidence>
<dbReference type="GO" id="GO:0046872">
    <property type="term" value="F:metal ion binding"/>
    <property type="evidence" value="ECO:0007669"/>
    <property type="project" value="UniProtKB-KW"/>
</dbReference>
<keyword evidence="7" id="KW-0004">4Fe-4S</keyword>
<feature type="compositionally biased region" description="Basic residues" evidence="20">
    <location>
        <begin position="68"/>
        <end position="82"/>
    </location>
</feature>
<evidence type="ECO:0000259" key="22">
    <source>
        <dbReference type="PROSITE" id="PS50926"/>
    </source>
</evidence>
<keyword evidence="16 21" id="KW-0472">Membrane</keyword>
<evidence type="ECO:0000256" key="6">
    <source>
        <dbReference type="ARBA" id="ARBA00018810"/>
    </source>
</evidence>
<evidence type="ECO:0000256" key="3">
    <source>
        <dbReference type="ARBA" id="ARBA00004167"/>
    </source>
</evidence>
<evidence type="ECO:0000256" key="16">
    <source>
        <dbReference type="ARBA" id="ARBA00023136"/>
    </source>
</evidence>
<evidence type="ECO:0000256" key="11">
    <source>
        <dbReference type="ARBA" id="ARBA00022694"/>
    </source>
</evidence>
<evidence type="ECO:0000259" key="24">
    <source>
        <dbReference type="PROSITE" id="PS51918"/>
    </source>
</evidence>
<keyword evidence="13 21" id="KW-1133">Transmembrane helix</keyword>
<dbReference type="FunFam" id="3.40.50.12160:FF:000005">
    <property type="entry name" value="threonylcarbamoyladenosine tRNA methylthiotransferase isoform X1"/>
    <property type="match status" value="1"/>
</dbReference>
<evidence type="ECO:0000256" key="15">
    <source>
        <dbReference type="ARBA" id="ARBA00023014"/>
    </source>
</evidence>
<proteinExistence type="inferred from homology"/>
<dbReference type="FunCoup" id="A0A7N5JW84">
    <property type="interactions" value="54"/>
</dbReference>
<dbReference type="PROSITE" id="PS01278">
    <property type="entry name" value="MTTASE_RADICAL"/>
    <property type="match status" value="1"/>
</dbReference>
<organism evidence="25 26">
    <name type="scientific">Ailuropoda melanoleuca</name>
    <name type="common">Giant panda</name>
    <dbReference type="NCBI Taxonomy" id="9646"/>
    <lineage>
        <taxon>Eukaryota</taxon>
        <taxon>Metazoa</taxon>
        <taxon>Chordata</taxon>
        <taxon>Craniata</taxon>
        <taxon>Vertebrata</taxon>
        <taxon>Euteleostomi</taxon>
        <taxon>Mammalia</taxon>
        <taxon>Eutheria</taxon>
        <taxon>Laurasiatheria</taxon>
        <taxon>Carnivora</taxon>
        <taxon>Caniformia</taxon>
        <taxon>Ursidae</taxon>
        <taxon>Ailuropoda</taxon>
    </lineage>
</organism>
<reference evidence="25 26" key="1">
    <citation type="journal article" date="2010" name="Nature">
        <title>The sequence and de novo assembly of the giant panda genome.</title>
        <authorList>
            <person name="Li R."/>
            <person name="Fan W."/>
            <person name="Tian G."/>
            <person name="Zhu H."/>
            <person name="He L."/>
            <person name="Cai J."/>
            <person name="Huang Q."/>
            <person name="Cai Q."/>
            <person name="Li B."/>
            <person name="Bai Y."/>
            <person name="Zhang Z."/>
            <person name="Zhang Y."/>
            <person name="Wang W."/>
            <person name="Li J."/>
            <person name="Wei F."/>
            <person name="Li H."/>
            <person name="Jian M."/>
            <person name="Li J."/>
            <person name="Zhang Z."/>
            <person name="Nielsen R."/>
            <person name="Li D."/>
            <person name="Gu W."/>
            <person name="Yang Z."/>
            <person name="Xuan Z."/>
            <person name="Ryder O.A."/>
            <person name="Leung F.C."/>
            <person name="Zhou Y."/>
            <person name="Cao J."/>
            <person name="Sun X."/>
            <person name="Fu Y."/>
            <person name="Fang X."/>
            <person name="Guo X."/>
            <person name="Wang B."/>
            <person name="Hou R."/>
            <person name="Shen F."/>
            <person name="Mu B."/>
            <person name="Ni P."/>
            <person name="Lin R."/>
            <person name="Qian W."/>
            <person name="Wang G."/>
            <person name="Yu C."/>
            <person name="Nie W."/>
            <person name="Wang J."/>
            <person name="Wu Z."/>
            <person name="Liang H."/>
            <person name="Min J."/>
            <person name="Wu Q."/>
            <person name="Cheng S."/>
            <person name="Ruan J."/>
            <person name="Wang M."/>
            <person name="Shi Z."/>
            <person name="Wen M."/>
            <person name="Liu B."/>
            <person name="Ren X."/>
            <person name="Zheng H."/>
            <person name="Dong D."/>
            <person name="Cook K."/>
            <person name="Shan G."/>
            <person name="Zhang H."/>
            <person name="Kosiol C."/>
            <person name="Xie X."/>
            <person name="Lu Z."/>
            <person name="Zheng H."/>
            <person name="Li Y."/>
            <person name="Steiner C.C."/>
            <person name="Lam T.T."/>
            <person name="Lin S."/>
            <person name="Zhang Q."/>
            <person name="Li G."/>
            <person name="Tian J."/>
            <person name="Gong T."/>
            <person name="Liu H."/>
            <person name="Zhang D."/>
            <person name="Fang L."/>
            <person name="Ye C."/>
            <person name="Zhang J."/>
            <person name="Hu W."/>
            <person name="Xu A."/>
            <person name="Ren Y."/>
            <person name="Zhang G."/>
            <person name="Bruford M.W."/>
            <person name="Li Q."/>
            <person name="Ma L."/>
            <person name="Guo Y."/>
            <person name="An N."/>
            <person name="Hu Y."/>
            <person name="Zheng Y."/>
            <person name="Shi Y."/>
            <person name="Li Z."/>
            <person name="Liu Q."/>
            <person name="Chen Y."/>
            <person name="Zhao J."/>
            <person name="Qu N."/>
            <person name="Zhao S."/>
            <person name="Tian F."/>
            <person name="Wang X."/>
            <person name="Wang H."/>
            <person name="Xu L."/>
            <person name="Liu X."/>
            <person name="Vinar T."/>
            <person name="Wang Y."/>
            <person name="Lam T.W."/>
            <person name="Yiu S.M."/>
            <person name="Liu S."/>
            <person name="Zhang H."/>
            <person name="Li D."/>
            <person name="Huang Y."/>
            <person name="Wang X."/>
            <person name="Yang G."/>
            <person name="Jiang Z."/>
            <person name="Wang J."/>
            <person name="Qin N."/>
            <person name="Li L."/>
            <person name="Li J."/>
            <person name="Bolund L."/>
            <person name="Kristiansen K."/>
            <person name="Wong G.K."/>
            <person name="Olson M."/>
            <person name="Zhang X."/>
            <person name="Li S."/>
            <person name="Yang H."/>
            <person name="Wang J."/>
            <person name="Wang J."/>
        </authorList>
    </citation>
    <scope>NUCLEOTIDE SEQUENCE [LARGE SCALE GENOMIC DNA]</scope>
</reference>
<keyword evidence="12" id="KW-0479">Metal-binding</keyword>
<comment type="catalytic activity">
    <reaction evidence="19">
        <text>N(6)-L-threonylcarbamoyladenosine(37) in tRNA + (sulfur carrier)-SH + AH2 + 2 S-adenosyl-L-methionine = 2-methylsulfanyl-N(6)-L-threonylcarbamoyladenosine(37) in tRNA + (sulfur carrier)-H + 5'-deoxyadenosine + L-methionine + A + S-adenosyl-L-homocysteine + 2 H(+)</text>
        <dbReference type="Rhea" id="RHEA:37075"/>
        <dbReference type="Rhea" id="RHEA-COMP:10163"/>
        <dbReference type="Rhea" id="RHEA-COMP:11092"/>
        <dbReference type="Rhea" id="RHEA-COMP:14737"/>
        <dbReference type="Rhea" id="RHEA-COMP:14739"/>
        <dbReference type="ChEBI" id="CHEBI:13193"/>
        <dbReference type="ChEBI" id="CHEBI:15378"/>
        <dbReference type="ChEBI" id="CHEBI:17319"/>
        <dbReference type="ChEBI" id="CHEBI:17499"/>
        <dbReference type="ChEBI" id="CHEBI:29917"/>
        <dbReference type="ChEBI" id="CHEBI:57844"/>
        <dbReference type="ChEBI" id="CHEBI:57856"/>
        <dbReference type="ChEBI" id="CHEBI:59789"/>
        <dbReference type="ChEBI" id="CHEBI:64428"/>
        <dbReference type="ChEBI" id="CHEBI:74418"/>
        <dbReference type="ChEBI" id="CHEBI:74420"/>
        <dbReference type="EC" id="2.8.4.5"/>
    </reaction>
</comment>
<dbReference type="SUPFAM" id="SSF102114">
    <property type="entry name" value="Radical SAM enzymes"/>
    <property type="match status" value="1"/>
</dbReference>
<dbReference type="GO" id="GO:0005791">
    <property type="term" value="C:rough endoplasmic reticulum"/>
    <property type="evidence" value="ECO:0007669"/>
    <property type="project" value="Ensembl"/>
</dbReference>
<dbReference type="NCBIfam" id="TIGR01578">
    <property type="entry name" value="MiaB-like-B"/>
    <property type="match status" value="1"/>
</dbReference>
<dbReference type="GO" id="GO:1990145">
    <property type="term" value="P:maintenance of translational fidelity"/>
    <property type="evidence" value="ECO:0007669"/>
    <property type="project" value="Ensembl"/>
</dbReference>
<dbReference type="EC" id="2.8.4.5" evidence="5"/>
<evidence type="ECO:0000256" key="18">
    <source>
        <dbReference type="ARBA" id="ARBA00031213"/>
    </source>
</evidence>
<dbReference type="InterPro" id="IPR013848">
    <property type="entry name" value="Methylthiotransferase_N"/>
</dbReference>
<dbReference type="InterPro" id="IPR007197">
    <property type="entry name" value="rSAM"/>
</dbReference>
<dbReference type="InterPro" id="IPR006638">
    <property type="entry name" value="Elp3/MiaA/NifB-like_rSAM"/>
</dbReference>
<comment type="similarity">
    <text evidence="4">Belongs to the methylthiotransferase family. CDKAL1 subfamily.</text>
</comment>
<comment type="function">
    <text evidence="2">Catalyzes the methylthiolation of N6-threonylcarbamoyladenosine (t(6)A), leading to the formation of 2-methylthio-N6-threonylcarbamoyladenosine (ms(2)t(6)A) at position 37 in tRNAs that read codons beginning with adenine.</text>
</comment>